<organism evidence="4">
    <name type="scientific">Darwinula stevensoni</name>
    <dbReference type="NCBI Taxonomy" id="69355"/>
    <lineage>
        <taxon>Eukaryota</taxon>
        <taxon>Metazoa</taxon>
        <taxon>Ecdysozoa</taxon>
        <taxon>Arthropoda</taxon>
        <taxon>Crustacea</taxon>
        <taxon>Oligostraca</taxon>
        <taxon>Ostracoda</taxon>
        <taxon>Podocopa</taxon>
        <taxon>Podocopida</taxon>
        <taxon>Darwinulocopina</taxon>
        <taxon>Darwinuloidea</taxon>
        <taxon>Darwinulidae</taxon>
        <taxon>Darwinula</taxon>
    </lineage>
</organism>
<dbReference type="SMART" id="SM00153">
    <property type="entry name" value="VHP"/>
    <property type="match status" value="1"/>
</dbReference>
<feature type="region of interest" description="Disordered" evidence="2">
    <location>
        <begin position="826"/>
        <end position="855"/>
    </location>
</feature>
<dbReference type="InterPro" id="IPR029006">
    <property type="entry name" value="ADF-H/Gelsolin-like_dom_sf"/>
</dbReference>
<dbReference type="InterPro" id="IPR007122">
    <property type="entry name" value="Villin/Gelsolin"/>
</dbReference>
<dbReference type="GO" id="GO:0005737">
    <property type="term" value="C:cytoplasm"/>
    <property type="evidence" value="ECO:0007669"/>
    <property type="project" value="TreeGrafter"/>
</dbReference>
<dbReference type="PANTHER" id="PTHR11977">
    <property type="entry name" value="VILLIN"/>
    <property type="match status" value="1"/>
</dbReference>
<feature type="compositionally biased region" description="Low complexity" evidence="2">
    <location>
        <begin position="770"/>
        <end position="786"/>
    </location>
</feature>
<feature type="compositionally biased region" description="Polar residues" evidence="2">
    <location>
        <begin position="476"/>
        <end position="493"/>
    </location>
</feature>
<dbReference type="GO" id="GO:0051016">
    <property type="term" value="P:barbed-end actin filament capping"/>
    <property type="evidence" value="ECO:0007669"/>
    <property type="project" value="TreeGrafter"/>
</dbReference>
<feature type="compositionally biased region" description="Low complexity" evidence="2">
    <location>
        <begin position="410"/>
        <end position="423"/>
    </location>
</feature>
<proteinExistence type="inferred from homology"/>
<feature type="region of interest" description="Disordered" evidence="2">
    <location>
        <begin position="670"/>
        <end position="793"/>
    </location>
</feature>
<feature type="compositionally biased region" description="Basic and acidic residues" evidence="2">
    <location>
        <begin position="696"/>
        <end position="705"/>
    </location>
</feature>
<dbReference type="Pfam" id="PF00626">
    <property type="entry name" value="Gelsolin"/>
    <property type="match status" value="1"/>
</dbReference>
<dbReference type="Gene3D" id="3.40.20.10">
    <property type="entry name" value="Severin"/>
    <property type="match status" value="5"/>
</dbReference>
<feature type="region of interest" description="Disordered" evidence="2">
    <location>
        <begin position="351"/>
        <end position="392"/>
    </location>
</feature>
<evidence type="ECO:0000313" key="4">
    <source>
        <dbReference type="EMBL" id="CAD7251265.1"/>
    </source>
</evidence>
<evidence type="ECO:0000256" key="2">
    <source>
        <dbReference type="SAM" id="MobiDB-lite"/>
    </source>
</evidence>
<dbReference type="SUPFAM" id="SSF55753">
    <property type="entry name" value="Actin depolymerizing proteins"/>
    <property type="match status" value="5"/>
</dbReference>
<feature type="compositionally biased region" description="Low complexity" evidence="2">
    <location>
        <begin position="367"/>
        <end position="376"/>
    </location>
</feature>
<dbReference type="OrthoDB" id="28894at2759"/>
<gene>
    <name evidence="4" type="ORF">DSTB1V02_LOCUS11032</name>
</gene>
<dbReference type="InterPro" id="IPR007123">
    <property type="entry name" value="Gelsolin-like_dom"/>
</dbReference>
<feature type="region of interest" description="Disordered" evidence="2">
    <location>
        <begin position="277"/>
        <end position="302"/>
    </location>
</feature>
<feature type="region of interest" description="Disordered" evidence="2">
    <location>
        <begin position="404"/>
        <end position="441"/>
    </location>
</feature>
<dbReference type="Pfam" id="PF02209">
    <property type="entry name" value="VHP"/>
    <property type="match status" value="1"/>
</dbReference>
<evidence type="ECO:0000313" key="5">
    <source>
        <dbReference type="Proteomes" id="UP000677054"/>
    </source>
</evidence>
<dbReference type="GO" id="GO:0015629">
    <property type="term" value="C:actin cytoskeleton"/>
    <property type="evidence" value="ECO:0007669"/>
    <property type="project" value="TreeGrafter"/>
</dbReference>
<dbReference type="EMBL" id="LR902924">
    <property type="protein sequence ID" value="CAD7251265.1"/>
    <property type="molecule type" value="Genomic_DNA"/>
</dbReference>
<name>A0A7R9FQG4_9CRUS</name>
<evidence type="ECO:0000259" key="3">
    <source>
        <dbReference type="PROSITE" id="PS51089"/>
    </source>
</evidence>
<reference evidence="4" key="1">
    <citation type="submission" date="2020-11" db="EMBL/GenBank/DDBJ databases">
        <authorList>
            <person name="Tran Van P."/>
        </authorList>
    </citation>
    <scope>NUCLEOTIDE SEQUENCE</scope>
</reference>
<dbReference type="GO" id="GO:0008154">
    <property type="term" value="P:actin polymerization or depolymerization"/>
    <property type="evidence" value="ECO:0007669"/>
    <property type="project" value="TreeGrafter"/>
</dbReference>
<dbReference type="Proteomes" id="UP000677054">
    <property type="component" value="Unassembled WGS sequence"/>
</dbReference>
<feature type="compositionally biased region" description="Basic and acidic residues" evidence="2">
    <location>
        <begin position="429"/>
        <end position="441"/>
    </location>
</feature>
<dbReference type="SMART" id="SM00262">
    <property type="entry name" value="GEL"/>
    <property type="match status" value="3"/>
</dbReference>
<dbReference type="GO" id="GO:0051015">
    <property type="term" value="F:actin filament binding"/>
    <property type="evidence" value="ECO:0007669"/>
    <property type="project" value="InterPro"/>
</dbReference>
<sequence>MAIAGSRYLGGTFAFEGLKVATGGRGSDEDHGEIRSSLQTPSIVRRIQDSIAIFDTSVADRDAQKEISLRSVPLRKPDIPSVLLPDVKIPGRGNYMEQNDALKPLFLRSAEVQSRNHPPFATGSPNQGSYLQSNIRLRGVGDMSHSHSITSARSRPFMSKIPRPVHAKGPIMDHTVKEVPELSKDLSLQDAYVIPIQSIHGILKKPVRPDDSGGSFSDVCDVKKDEVKQNTKRRGSSGDALISSESLHSILKKSSEVEFGEANNSGLLQSILKKKSFSGPDLSKSSSIEPKPILKKGDDTHHVIHEPVKPILKKKSYDADDADEKLKSILKVKDTGSDGSDVQELKSILKNPYPCRSSDTNVKKDSISSSSFSSSESTEELNLKDVESSSSKLVFSSPIVLATSNHTKTSARGKSGSAGGKSSEIAEELDSRAPQHIENPHLSKVVFSSPVIMAAPDHLKISAKTKSENVEVTWHHCTSSEQEAPTTSASTPSKDIPPCTSANVATSSSPKLEAEPASSDEFDPVHLNVASKARLFMQLSKNNTPDSKKRCVRRKTLPVTSAEVREARANIVQKHDKESDIPVQQDLPPSVSNDCSTTYKKISIVEEKKKLFQQHTAISIENSSGTSLPPRPKKRSKSFLDHRVEMLDKKSSSTTITECSMSVTEVRQAMQQAASGIPKRWSSNGSISVLADQEDENMKSEEEKTSSSSLSASSASLQEPELSCDATDQDNLLSNETDHIDGIPKHLLGSSLAPPESERSQASKQEKSISRSPSPSSSVSHPSSVESPKDVSKGIQERLLNLKTYGETHWRAKVVDETVITAKGDARPKSAFVHPEEPPEKKPGNTRLKRGRAQRPRSIGISEILQSLQSASEQWKDRVDEKDAVKFTVAGKMGKDLDELPLSSKENVAKVKPPEPIALPFKLDKGLTKQGPFGSSVTMAETETKRADAKEEQVAVHVPELEDEFFRGFFRSVSQEGNTGHFAPDPMVQFSERDFQSISCLRVEKRVLRVQRRSAGPRNPLRSLAARSDIQSEYFETKSASEEKHVVTPASGVTSVSSTSAITVTSKVTGVVQTNFAASALAGLASKENFASVRLRKTTDGKNNNSPHWPCPDSSVLLLQVKGRKFVQTRLVKPCLQSLNQGDCYILVSSEKVFLLLGKYSNVIERTKALKVASTIVDKREYGLGVNAKFIKIDMEKGGQGRQLDEFYRALEPDNPHSPHPISQAEDPEEDAKYEMAVIHTNRIYSVEEEGRLEPIPSACGHVPKVEILQDTKALLFDFGSELYLWLGKKVPWKIRNSAADVILEVWKRGYSYEGCDVNPLNPSSGVVMHPEESSERPSWTIHVKINQDMEPLLFREKFLNWSDPSQLIHFRRDDSTPSNEQMCNGEPALDLKPCDVSQMLKDEPFHPDAQLNKILGLEMEEMHPESKGQFHMGDAYIIRWNYRVIQIVELDLEQGPHVRVVQGKEPLAFIRLFDGRMVIYKGLREEEEPSDAKERRLFIVQGNGEEESLLVEVDCTIGQLRSRGVFLLFHLTKNTVYVWFGRKALPIIKEIGQNIAASLKNSPPAESGLSWNPEVVFVEEGHEPRSFFEVLGSSNRRKYLSLQDSILMCDFTPRLFHLSSESGSFLSIRLRSTFCNPEVPSPFPHYRQELYNVLQPALFLLDNEYDVWLWQGEALEETCSTQESRQSRWEQSKKCALETALNYSREKNPSNPPPAHLVMAGEEPLEFVNLFPDWVLPENTRGKKSSVAELLSQIITTTYSLDVLKQRPLPDGVEATRLEAFLSGQDFKELFGMKMEEFYQEPPWKQIKLKKKLGLF</sequence>
<dbReference type="PANTHER" id="PTHR11977:SF45">
    <property type="entry name" value="SUPERVILLIN"/>
    <property type="match status" value="1"/>
</dbReference>
<feature type="region of interest" description="Disordered" evidence="2">
    <location>
        <begin position="474"/>
        <end position="524"/>
    </location>
</feature>
<dbReference type="GO" id="GO:0051014">
    <property type="term" value="P:actin filament severing"/>
    <property type="evidence" value="ECO:0007669"/>
    <property type="project" value="TreeGrafter"/>
</dbReference>
<feature type="compositionally biased region" description="Polar residues" evidence="2">
    <location>
        <begin position="500"/>
        <end position="510"/>
    </location>
</feature>
<keyword evidence="5" id="KW-1185">Reference proteome</keyword>
<protein>
    <recommendedName>
        <fullName evidence="3">HP domain-containing protein</fullName>
    </recommendedName>
</protein>
<dbReference type="PROSITE" id="PS51089">
    <property type="entry name" value="HP"/>
    <property type="match status" value="1"/>
</dbReference>
<accession>A0A7R9FQG4</accession>
<dbReference type="InterPro" id="IPR003128">
    <property type="entry name" value="Villin_headpiece"/>
</dbReference>
<dbReference type="SUPFAM" id="SSF47050">
    <property type="entry name" value="VHP, Villin headpiece domain"/>
    <property type="match status" value="1"/>
</dbReference>
<dbReference type="Gene3D" id="1.10.950.10">
    <property type="entry name" value="Villin headpiece domain"/>
    <property type="match status" value="1"/>
</dbReference>
<feature type="domain" description="HP" evidence="3">
    <location>
        <begin position="1754"/>
        <end position="1817"/>
    </location>
</feature>
<feature type="compositionally biased region" description="Basic and acidic residues" evidence="2">
    <location>
        <begin position="826"/>
        <end position="843"/>
    </location>
</feature>
<dbReference type="InterPro" id="IPR036886">
    <property type="entry name" value="Villin_headpiece_dom_sf"/>
</dbReference>
<dbReference type="GO" id="GO:0005546">
    <property type="term" value="F:phosphatidylinositol-4,5-bisphosphate binding"/>
    <property type="evidence" value="ECO:0007669"/>
    <property type="project" value="TreeGrafter"/>
</dbReference>
<feature type="compositionally biased region" description="Basic and acidic residues" evidence="2">
    <location>
        <begin position="756"/>
        <end position="769"/>
    </location>
</feature>
<evidence type="ECO:0000256" key="1">
    <source>
        <dbReference type="ARBA" id="ARBA00008418"/>
    </source>
</evidence>
<comment type="similarity">
    <text evidence="1">Belongs to the villin/gelsolin family.</text>
</comment>
<dbReference type="EMBL" id="CAJPEV010003407">
    <property type="protein sequence ID" value="CAG0899690.1"/>
    <property type="molecule type" value="Genomic_DNA"/>
</dbReference>
<feature type="compositionally biased region" description="Low complexity" evidence="2">
    <location>
        <begin position="706"/>
        <end position="723"/>
    </location>
</feature>